<dbReference type="EMBL" id="JAMKFB020000023">
    <property type="protein sequence ID" value="KAL0158952.1"/>
    <property type="molecule type" value="Genomic_DNA"/>
</dbReference>
<dbReference type="AlphaFoldDB" id="A0ABD0NCE2"/>
<evidence type="ECO:0000313" key="2">
    <source>
        <dbReference type="EMBL" id="KAL0158952.1"/>
    </source>
</evidence>
<keyword evidence="3" id="KW-1185">Reference proteome</keyword>
<reference evidence="2 3" key="1">
    <citation type="submission" date="2024-05" db="EMBL/GenBank/DDBJ databases">
        <title>Genome sequencing and assembly of Indian major carp, Cirrhinus mrigala (Hamilton, 1822).</title>
        <authorList>
            <person name="Mohindra V."/>
            <person name="Chowdhury L.M."/>
            <person name="Lal K."/>
            <person name="Jena J.K."/>
        </authorList>
    </citation>
    <scope>NUCLEOTIDE SEQUENCE [LARGE SCALE GENOMIC DNA]</scope>
    <source>
        <strain evidence="2">CM1030</strain>
        <tissue evidence="2">Blood</tissue>
    </source>
</reference>
<dbReference type="Proteomes" id="UP001529510">
    <property type="component" value="Unassembled WGS sequence"/>
</dbReference>
<comment type="caution">
    <text evidence="2">The sequence shown here is derived from an EMBL/GenBank/DDBJ whole genome shotgun (WGS) entry which is preliminary data.</text>
</comment>
<protein>
    <submittedName>
        <fullName evidence="2">Uncharacterized protein</fullName>
    </submittedName>
</protein>
<organism evidence="2 3">
    <name type="scientific">Cirrhinus mrigala</name>
    <name type="common">Mrigala</name>
    <dbReference type="NCBI Taxonomy" id="683832"/>
    <lineage>
        <taxon>Eukaryota</taxon>
        <taxon>Metazoa</taxon>
        <taxon>Chordata</taxon>
        <taxon>Craniata</taxon>
        <taxon>Vertebrata</taxon>
        <taxon>Euteleostomi</taxon>
        <taxon>Actinopterygii</taxon>
        <taxon>Neopterygii</taxon>
        <taxon>Teleostei</taxon>
        <taxon>Ostariophysi</taxon>
        <taxon>Cypriniformes</taxon>
        <taxon>Cyprinidae</taxon>
        <taxon>Labeoninae</taxon>
        <taxon>Labeonini</taxon>
        <taxon>Cirrhinus</taxon>
    </lineage>
</organism>
<feature type="non-terminal residue" evidence="2">
    <location>
        <position position="1"/>
    </location>
</feature>
<gene>
    <name evidence="2" type="ORF">M9458_047028</name>
</gene>
<feature type="region of interest" description="Disordered" evidence="1">
    <location>
        <begin position="1"/>
        <end position="21"/>
    </location>
</feature>
<accession>A0ABD0NCE2</accession>
<sequence>VRVQDSASAHRPSGSTMAPSSLCSAVARQSTGSTGLPRLSGLGSSATCSAAVCQTPGVITALAWVPPGAACSKSLLSPAWLLPPSSLITSLDSICRPPPG</sequence>
<proteinExistence type="predicted"/>
<feature type="non-terminal residue" evidence="2">
    <location>
        <position position="100"/>
    </location>
</feature>
<evidence type="ECO:0000256" key="1">
    <source>
        <dbReference type="SAM" id="MobiDB-lite"/>
    </source>
</evidence>
<name>A0ABD0NCE2_CIRMR</name>
<evidence type="ECO:0000313" key="3">
    <source>
        <dbReference type="Proteomes" id="UP001529510"/>
    </source>
</evidence>